<name>A0A8J3FV69_9PSEU</name>
<sequence length="841" mass="92575">MTTAELTARAIEVQQPPAPHGDIWLWRANPLTRQRIVYEPLVMMLNELCTLEQELNRLAPKCSDELYSVIGTAEGNRRNALMKLRRAIHNGRSIKAAPNDPPSATRRWLELAGRRDALAEQVRKDYPEAIEHERQIVRDLLADEDLRCALALASPEIYHAAVTYQKPMTPRMRKSERGLLQYLTRAMVRTSPLSRFTAVGLAVTSPEGTPLGDFEYQGATSLFSFDVAMFNYVASGIGTVAEDPWLQRAPSLRINPDSTTVTFLRTAGSEARRLSAPLTDTLHALLQLAAMGPRRASTLTRELSEQLRIDGNDASRLVGSALRVGMLCSVAGPDSALPPLQSDVARGFADTRQGTLAELSSQLRALSSDSPADRRHRLDAIAEVTASLSHSVGRPALLTVNEDYIGAPRQISPENYREALTDLNNTVELLSVFDRMHDVRALASAAFVEQFGAGANVALTDCAEGLVTTVYRREQVLNPEDTAELGPEDQSLADLHQLRNRVLERLYADIDGADAAGAPEVSWSSEELAALVADLPARFRAEALSYGVLVQTAGDDLVFNDAYAGHGMLLGRFLAADTAMNGTAATRLGAQLRDWFGEQIVEDRGLHGLSVNHHQPVLAEGLDADDWYSMRLVHDVDTDRLHVEDADGRRLRVLTLGAAMPELYPYPLRLANWLGTGGRLVRDVSGRWHQRSGRGTDNTVSVPRLRAGRVVFARRRWYGGAEFDAIALPTELDPTERLLRLNRWRALHDVSEEVLLKAQPVAGFAGADEDFAATFAQRRRGKPQYVDLTSSLITHVLPRMMGRRGSGYLEEALPSVGSSSHALEWVVELLRRPGQRFGGDA</sequence>
<gene>
    <name evidence="1" type="ORF">GCM10012275_35070</name>
</gene>
<comment type="caution">
    <text evidence="1">The sequence shown here is derived from an EMBL/GenBank/DDBJ whole genome shotgun (WGS) entry which is preliminary data.</text>
</comment>
<dbReference type="Proteomes" id="UP000637578">
    <property type="component" value="Unassembled WGS sequence"/>
</dbReference>
<accession>A0A8J3FV69</accession>
<dbReference type="EMBL" id="BMMK01000016">
    <property type="protein sequence ID" value="GGM61014.1"/>
    <property type="molecule type" value="Genomic_DNA"/>
</dbReference>
<keyword evidence="2" id="KW-1185">Reference proteome</keyword>
<reference evidence="1" key="2">
    <citation type="submission" date="2020-09" db="EMBL/GenBank/DDBJ databases">
        <authorList>
            <person name="Sun Q."/>
            <person name="Zhou Y."/>
        </authorList>
    </citation>
    <scope>NUCLEOTIDE SEQUENCE</scope>
    <source>
        <strain evidence="1">CGMCC 4.5737</strain>
    </source>
</reference>
<dbReference type="RefSeq" id="WP_189058986.1">
    <property type="nucleotide sequence ID" value="NZ_BMMK01000016.1"/>
</dbReference>
<reference evidence="1" key="1">
    <citation type="journal article" date="2014" name="Int. J. Syst. Evol. Microbiol.">
        <title>Complete genome sequence of Corynebacterium casei LMG S-19264T (=DSM 44701T), isolated from a smear-ripened cheese.</title>
        <authorList>
            <consortium name="US DOE Joint Genome Institute (JGI-PGF)"/>
            <person name="Walter F."/>
            <person name="Albersmeier A."/>
            <person name="Kalinowski J."/>
            <person name="Ruckert C."/>
        </authorList>
    </citation>
    <scope>NUCLEOTIDE SEQUENCE</scope>
    <source>
        <strain evidence="1">CGMCC 4.5737</strain>
    </source>
</reference>
<evidence type="ECO:0000313" key="2">
    <source>
        <dbReference type="Proteomes" id="UP000637578"/>
    </source>
</evidence>
<evidence type="ECO:0000313" key="1">
    <source>
        <dbReference type="EMBL" id="GGM61014.1"/>
    </source>
</evidence>
<dbReference type="AlphaFoldDB" id="A0A8J3FV69"/>
<organism evidence="1 2">
    <name type="scientific">Longimycelium tulufanense</name>
    <dbReference type="NCBI Taxonomy" id="907463"/>
    <lineage>
        <taxon>Bacteria</taxon>
        <taxon>Bacillati</taxon>
        <taxon>Actinomycetota</taxon>
        <taxon>Actinomycetes</taxon>
        <taxon>Pseudonocardiales</taxon>
        <taxon>Pseudonocardiaceae</taxon>
        <taxon>Longimycelium</taxon>
    </lineage>
</organism>
<evidence type="ECO:0008006" key="3">
    <source>
        <dbReference type="Google" id="ProtNLM"/>
    </source>
</evidence>
<protein>
    <recommendedName>
        <fullName evidence="3">Lantibiotic dehydratase N-terminal domain-containing protein</fullName>
    </recommendedName>
</protein>
<proteinExistence type="predicted"/>